<evidence type="ECO:0008006" key="3">
    <source>
        <dbReference type="Google" id="ProtNLM"/>
    </source>
</evidence>
<dbReference type="EMBL" id="CP000448">
    <property type="protein sequence ID" value="ABI68623.1"/>
    <property type="molecule type" value="Genomic_DNA"/>
</dbReference>
<sequence>MEFTPEQQEYINNQIAEEKSKWETEILAPIQAELEGLKPVPKTDKEKEIETKEKELWAKEKSLHIKEKGLSDFADFINGESIEDLDKSIEKLNAILEAKKLNNSYIPEGHKTTDAYSVAEKNKNVEGMIGSKLSKLFSK</sequence>
<name>Q0AXD1_SYNWW</name>
<evidence type="ECO:0000313" key="2">
    <source>
        <dbReference type="Proteomes" id="UP000001968"/>
    </source>
</evidence>
<accession>Q0AXD1</accession>
<dbReference type="eggNOG" id="ENOG5032Y8Z">
    <property type="taxonomic scope" value="Bacteria"/>
</dbReference>
<dbReference type="RefSeq" id="WP_011640723.1">
    <property type="nucleotide sequence ID" value="NC_008346.1"/>
</dbReference>
<dbReference type="Proteomes" id="UP000001968">
    <property type="component" value="Chromosome"/>
</dbReference>
<dbReference type="OrthoDB" id="2862045at2"/>
<proteinExistence type="predicted"/>
<keyword evidence="2" id="KW-1185">Reference proteome</keyword>
<evidence type="ECO:0000313" key="1">
    <source>
        <dbReference type="EMBL" id="ABI68623.1"/>
    </source>
</evidence>
<dbReference type="HOGENOM" id="CLU_142687_0_0_9"/>
<dbReference type="AlphaFoldDB" id="Q0AXD1"/>
<dbReference type="KEGG" id="swo:Swol_1315"/>
<organism evidence="1 2">
    <name type="scientific">Syntrophomonas wolfei subsp. wolfei (strain DSM 2245B / Goettingen)</name>
    <dbReference type="NCBI Taxonomy" id="335541"/>
    <lineage>
        <taxon>Bacteria</taxon>
        <taxon>Bacillati</taxon>
        <taxon>Bacillota</taxon>
        <taxon>Clostridia</taxon>
        <taxon>Eubacteriales</taxon>
        <taxon>Syntrophomonadaceae</taxon>
        <taxon>Syntrophomonas</taxon>
    </lineage>
</organism>
<protein>
    <recommendedName>
        <fullName evidence="3">DUF4355 domain-containing protein</fullName>
    </recommendedName>
</protein>
<gene>
    <name evidence="1" type="ordered locus">Swol_1315</name>
</gene>
<reference evidence="2" key="1">
    <citation type="journal article" date="2010" name="Environ. Microbiol.">
        <title>The genome of Syntrophomonas wolfei: new insights into syntrophic metabolism and biohydrogen production.</title>
        <authorList>
            <person name="Sieber J.R."/>
            <person name="Sims D.R."/>
            <person name="Han C."/>
            <person name="Kim E."/>
            <person name="Lykidis A."/>
            <person name="Lapidus A.L."/>
            <person name="McDonnald E."/>
            <person name="Rohlin L."/>
            <person name="Culley D.E."/>
            <person name="Gunsalus R."/>
            <person name="McInerney M.J."/>
        </authorList>
    </citation>
    <scope>NUCLEOTIDE SEQUENCE [LARGE SCALE GENOMIC DNA]</scope>
    <source>
        <strain evidence="2">DSM 2245B / Goettingen</strain>
    </source>
</reference>